<dbReference type="AlphaFoldDB" id="A0A369Q599"/>
<sequence>MTVYYLIIISKLRGANIKRFLYKCKCVYFYFLFWKTNVVILLKIWLHPTSARHLITVGLNNCRLIQSASIAPAERKYLFQFFYIL</sequence>
<gene>
    <name evidence="2" type="ORF">DU508_00165</name>
</gene>
<evidence type="ECO:0000313" key="2">
    <source>
        <dbReference type="EMBL" id="RDC58457.1"/>
    </source>
</evidence>
<organism evidence="2 3">
    <name type="scientific">Pedobacter chinensis</name>
    <dbReference type="NCBI Taxonomy" id="2282421"/>
    <lineage>
        <taxon>Bacteria</taxon>
        <taxon>Pseudomonadati</taxon>
        <taxon>Bacteroidota</taxon>
        <taxon>Sphingobacteriia</taxon>
        <taxon>Sphingobacteriales</taxon>
        <taxon>Sphingobacteriaceae</taxon>
        <taxon>Pedobacter</taxon>
    </lineage>
</organism>
<name>A0A369Q599_9SPHI</name>
<keyword evidence="3" id="KW-1185">Reference proteome</keyword>
<dbReference type="EMBL" id="QPKV01000001">
    <property type="protein sequence ID" value="RDC58457.1"/>
    <property type="molecule type" value="Genomic_DNA"/>
</dbReference>
<protein>
    <submittedName>
        <fullName evidence="2">Uncharacterized protein</fullName>
    </submittedName>
</protein>
<keyword evidence="1" id="KW-1133">Transmembrane helix</keyword>
<keyword evidence="1" id="KW-0812">Transmembrane</keyword>
<keyword evidence="1" id="KW-0472">Membrane</keyword>
<evidence type="ECO:0000313" key="3">
    <source>
        <dbReference type="Proteomes" id="UP000253961"/>
    </source>
</evidence>
<dbReference type="Proteomes" id="UP000253961">
    <property type="component" value="Unassembled WGS sequence"/>
</dbReference>
<reference evidence="2 3" key="1">
    <citation type="submission" date="2018-07" db="EMBL/GenBank/DDBJ databases">
        <title>Pedobacter sp. nov., isolated from soil.</title>
        <authorList>
            <person name="Zhou L.Y."/>
            <person name="Du Z.J."/>
        </authorList>
    </citation>
    <scope>NUCLEOTIDE SEQUENCE [LARGE SCALE GENOMIC DNA]</scope>
    <source>
        <strain evidence="2 3">JDX94</strain>
    </source>
</reference>
<evidence type="ECO:0000256" key="1">
    <source>
        <dbReference type="SAM" id="Phobius"/>
    </source>
</evidence>
<comment type="caution">
    <text evidence="2">The sequence shown here is derived from an EMBL/GenBank/DDBJ whole genome shotgun (WGS) entry which is preliminary data.</text>
</comment>
<feature type="transmembrane region" description="Helical" evidence="1">
    <location>
        <begin position="27"/>
        <end position="46"/>
    </location>
</feature>
<proteinExistence type="predicted"/>
<accession>A0A369Q599</accession>